<reference evidence="1" key="1">
    <citation type="submission" date="2021-01" db="UniProtKB">
        <authorList>
            <consortium name="EnsemblPlants"/>
        </authorList>
    </citation>
    <scope>IDENTIFICATION</scope>
</reference>
<name>A0A7N1A1A1_KALFE</name>
<organism evidence="1 2">
    <name type="scientific">Kalanchoe fedtschenkoi</name>
    <name type="common">Lavender scallops</name>
    <name type="synonym">South American air plant</name>
    <dbReference type="NCBI Taxonomy" id="63787"/>
    <lineage>
        <taxon>Eukaryota</taxon>
        <taxon>Viridiplantae</taxon>
        <taxon>Streptophyta</taxon>
        <taxon>Embryophyta</taxon>
        <taxon>Tracheophyta</taxon>
        <taxon>Spermatophyta</taxon>
        <taxon>Magnoliopsida</taxon>
        <taxon>eudicotyledons</taxon>
        <taxon>Gunneridae</taxon>
        <taxon>Pentapetalae</taxon>
        <taxon>Saxifragales</taxon>
        <taxon>Crassulaceae</taxon>
        <taxon>Kalanchoe</taxon>
    </lineage>
</organism>
<accession>A0A7N1A1A1</accession>
<dbReference type="Gramene" id="Kaladp0060s0133.1.v1.1">
    <property type="protein sequence ID" value="Kaladp0060s0133.1.v1.1.CDS.1"/>
    <property type="gene ID" value="Kaladp0060s0133.v1.1"/>
</dbReference>
<proteinExistence type="predicted"/>
<protein>
    <submittedName>
        <fullName evidence="1">Uncharacterized protein</fullName>
    </submittedName>
</protein>
<dbReference type="AlphaFoldDB" id="A0A7N1A1A1"/>
<evidence type="ECO:0000313" key="2">
    <source>
        <dbReference type="Proteomes" id="UP000594263"/>
    </source>
</evidence>
<sequence>MILYITQQFTIFLIKHIMLRLLNKMNWCGQNTIIYLKLSKLFDLSLNYQYFYGECILKTKVSWQKLYTNTMT</sequence>
<keyword evidence="2" id="KW-1185">Reference proteome</keyword>
<dbReference type="EnsemblPlants" id="Kaladp0060s0133.1.v1.1">
    <property type="protein sequence ID" value="Kaladp0060s0133.1.v1.1.CDS.1"/>
    <property type="gene ID" value="Kaladp0060s0133.v1.1"/>
</dbReference>
<evidence type="ECO:0000313" key="1">
    <source>
        <dbReference type="EnsemblPlants" id="Kaladp0060s0133.1.v1.1.CDS.1"/>
    </source>
</evidence>
<dbReference type="Proteomes" id="UP000594263">
    <property type="component" value="Unplaced"/>
</dbReference>